<dbReference type="Proteomes" id="UP001066276">
    <property type="component" value="Chromosome 2_2"/>
</dbReference>
<name>A0AAV7V2Y5_PLEWA</name>
<feature type="region of interest" description="Disordered" evidence="1">
    <location>
        <begin position="1"/>
        <end position="197"/>
    </location>
</feature>
<feature type="compositionally biased region" description="Basic and acidic residues" evidence="1">
    <location>
        <begin position="109"/>
        <end position="118"/>
    </location>
</feature>
<gene>
    <name evidence="2" type="ORF">NDU88_004965</name>
</gene>
<keyword evidence="3" id="KW-1185">Reference proteome</keyword>
<evidence type="ECO:0000313" key="3">
    <source>
        <dbReference type="Proteomes" id="UP001066276"/>
    </source>
</evidence>
<feature type="compositionally biased region" description="Basic and acidic residues" evidence="1">
    <location>
        <begin position="141"/>
        <end position="154"/>
    </location>
</feature>
<evidence type="ECO:0000313" key="2">
    <source>
        <dbReference type="EMBL" id="KAJ1195697.1"/>
    </source>
</evidence>
<proteinExistence type="predicted"/>
<evidence type="ECO:0000256" key="1">
    <source>
        <dbReference type="SAM" id="MobiDB-lite"/>
    </source>
</evidence>
<comment type="caution">
    <text evidence="2">The sequence shown here is derived from an EMBL/GenBank/DDBJ whole genome shotgun (WGS) entry which is preliminary data.</text>
</comment>
<protein>
    <submittedName>
        <fullName evidence="2">Uncharacterized protein</fullName>
    </submittedName>
</protein>
<organism evidence="2 3">
    <name type="scientific">Pleurodeles waltl</name>
    <name type="common">Iberian ribbed newt</name>
    <dbReference type="NCBI Taxonomy" id="8319"/>
    <lineage>
        <taxon>Eukaryota</taxon>
        <taxon>Metazoa</taxon>
        <taxon>Chordata</taxon>
        <taxon>Craniata</taxon>
        <taxon>Vertebrata</taxon>
        <taxon>Euteleostomi</taxon>
        <taxon>Amphibia</taxon>
        <taxon>Batrachia</taxon>
        <taxon>Caudata</taxon>
        <taxon>Salamandroidea</taxon>
        <taxon>Salamandridae</taxon>
        <taxon>Pleurodelinae</taxon>
        <taxon>Pleurodeles</taxon>
    </lineage>
</organism>
<reference evidence="2" key="1">
    <citation type="journal article" date="2022" name="bioRxiv">
        <title>Sequencing and chromosome-scale assembly of the giantPleurodeles waltlgenome.</title>
        <authorList>
            <person name="Brown T."/>
            <person name="Elewa A."/>
            <person name="Iarovenko S."/>
            <person name="Subramanian E."/>
            <person name="Araus A.J."/>
            <person name="Petzold A."/>
            <person name="Susuki M."/>
            <person name="Suzuki K.-i.T."/>
            <person name="Hayashi T."/>
            <person name="Toyoda A."/>
            <person name="Oliveira C."/>
            <person name="Osipova E."/>
            <person name="Leigh N.D."/>
            <person name="Simon A."/>
            <person name="Yun M.H."/>
        </authorList>
    </citation>
    <scope>NUCLEOTIDE SEQUENCE</scope>
    <source>
        <strain evidence="2">20211129_DDA</strain>
        <tissue evidence="2">Liver</tissue>
    </source>
</reference>
<sequence>MEGPGCPEGAVMGGVREPDLERAPPDPSTAGEKPQGQGGGFIHPVCDTDRETGTPLYGEDRVIREGLVDSPRPRVSDIVRNLEETGYLKVPGPPGPSLGAIDGSGTKGQRWERDRGESRASGGLHQDTERGEDAESGGEMLEGRESPGRREALKEGSGTEQQSLIPRAGPEGSTQTSPGEKESRRRTLLPPTGKKEE</sequence>
<dbReference type="EMBL" id="JANPWB010000004">
    <property type="protein sequence ID" value="KAJ1195697.1"/>
    <property type="molecule type" value="Genomic_DNA"/>
</dbReference>
<dbReference type="AlphaFoldDB" id="A0AAV7V2Y5"/>
<feature type="compositionally biased region" description="Basic and acidic residues" evidence="1">
    <location>
        <begin position="46"/>
        <end position="83"/>
    </location>
</feature>
<accession>A0AAV7V2Y5</accession>